<accession>A0ABN7VJS8</accession>
<proteinExistence type="predicted"/>
<evidence type="ECO:0000313" key="2">
    <source>
        <dbReference type="Proteomes" id="UP000789901"/>
    </source>
</evidence>
<comment type="caution">
    <text evidence="1">The sequence shown here is derived from an EMBL/GenBank/DDBJ whole genome shotgun (WGS) entry which is preliminary data.</text>
</comment>
<dbReference type="Proteomes" id="UP000789901">
    <property type="component" value="Unassembled WGS sequence"/>
</dbReference>
<evidence type="ECO:0000313" key="1">
    <source>
        <dbReference type="EMBL" id="CAG8778686.1"/>
    </source>
</evidence>
<gene>
    <name evidence="1" type="ORF">GMARGA_LOCUS19407</name>
</gene>
<reference evidence="1 2" key="1">
    <citation type="submission" date="2021-06" db="EMBL/GenBank/DDBJ databases">
        <authorList>
            <person name="Kallberg Y."/>
            <person name="Tangrot J."/>
            <person name="Rosling A."/>
        </authorList>
    </citation>
    <scope>NUCLEOTIDE SEQUENCE [LARGE SCALE GENOMIC DNA]</scope>
    <source>
        <strain evidence="1 2">120-4 pot B 10/14</strain>
    </source>
</reference>
<name>A0ABN7VJS8_GIGMA</name>
<sequence>MIGRTIVLGDNGVLKIEKIRQSVPIIYFPKRKNKIQTEYNNVYIHIPILTLHYECDASSEFIQDIREALDISDTAEKIKILEEKFNSYGEYVAVSVTVGGIITIKNWSEIDNESKSRLKVYLQLSIDYAKGLRLKNFENMPIDDLHMFVNSKSIQTAGDLYKWVRDLHNDNSKCLEIISYEKFKPTFQLLPEDLIKKIFEYSNVQYLDESKLISKIQSQYDKTKGLEWISSSKLPSCPKTHQEAYLLENGMILKEEDNLEFDKIPFTEHSSMFNIPFEDFTNSNRLSSNAIYCQIIFHTIKLSFDVSDIEYSQEFLNAVNSARQDSESSNILCKLFGNDYGQLLPRTFTLGGVLSKKYISSNHPIGFTTQKLDLNYNDSDAIQKIEQLLEKWNKEFNTLYFLNNEGDVIYRNKIGDWLNALANNPKHWNIISSEDWMQIYNATNQNT</sequence>
<dbReference type="EMBL" id="CAJVQB010016171">
    <property type="protein sequence ID" value="CAG8778686.1"/>
    <property type="molecule type" value="Genomic_DNA"/>
</dbReference>
<protein>
    <submittedName>
        <fullName evidence="1">11603_t:CDS:1</fullName>
    </submittedName>
</protein>
<organism evidence="1 2">
    <name type="scientific">Gigaspora margarita</name>
    <dbReference type="NCBI Taxonomy" id="4874"/>
    <lineage>
        <taxon>Eukaryota</taxon>
        <taxon>Fungi</taxon>
        <taxon>Fungi incertae sedis</taxon>
        <taxon>Mucoromycota</taxon>
        <taxon>Glomeromycotina</taxon>
        <taxon>Glomeromycetes</taxon>
        <taxon>Diversisporales</taxon>
        <taxon>Gigasporaceae</taxon>
        <taxon>Gigaspora</taxon>
    </lineage>
</organism>
<keyword evidence="2" id="KW-1185">Reference proteome</keyword>